<evidence type="ECO:0000313" key="2">
    <source>
        <dbReference type="EMBL" id="SPD73444.1"/>
    </source>
</evidence>
<dbReference type="AlphaFoldDB" id="A0A445MVA3"/>
<feature type="transmembrane region" description="Helical" evidence="1">
    <location>
        <begin position="174"/>
        <end position="194"/>
    </location>
</feature>
<accession>A0A445MVA3</accession>
<proteinExistence type="predicted"/>
<feature type="transmembrane region" description="Helical" evidence="1">
    <location>
        <begin position="21"/>
        <end position="39"/>
    </location>
</feature>
<protein>
    <recommendedName>
        <fullName evidence="3">ABC transporter permease</fullName>
    </recommendedName>
</protein>
<gene>
    <name evidence="2" type="ORF">PITCH_A190020</name>
</gene>
<dbReference type="GO" id="GO:0140359">
    <property type="term" value="F:ABC-type transporter activity"/>
    <property type="evidence" value="ECO:0007669"/>
    <property type="project" value="InterPro"/>
</dbReference>
<feature type="transmembrane region" description="Helical" evidence="1">
    <location>
        <begin position="105"/>
        <end position="134"/>
    </location>
</feature>
<reference evidence="2" key="1">
    <citation type="submission" date="2018-01" db="EMBL/GenBank/DDBJ databases">
        <authorList>
            <person name="Regsiter A."/>
            <person name="William W."/>
        </authorList>
    </citation>
    <scope>NUCLEOTIDE SEQUENCE</scope>
    <source>
        <strain evidence="2">TRIP AH-1</strain>
    </source>
</reference>
<feature type="transmembrane region" description="Helical" evidence="1">
    <location>
        <begin position="140"/>
        <end position="167"/>
    </location>
</feature>
<name>A0A445MVA3_9BACT</name>
<keyword evidence="1" id="KW-0812">Transmembrane</keyword>
<dbReference type="EMBL" id="OJIN01000101">
    <property type="protein sequence ID" value="SPD73444.1"/>
    <property type="molecule type" value="Genomic_DNA"/>
</dbReference>
<feature type="transmembrane region" description="Helical" evidence="1">
    <location>
        <begin position="243"/>
        <end position="262"/>
    </location>
</feature>
<keyword evidence="1" id="KW-1133">Transmembrane helix</keyword>
<evidence type="ECO:0008006" key="3">
    <source>
        <dbReference type="Google" id="ProtNLM"/>
    </source>
</evidence>
<feature type="transmembrane region" description="Helical" evidence="1">
    <location>
        <begin position="59"/>
        <end position="84"/>
    </location>
</feature>
<keyword evidence="1" id="KW-0472">Membrane</keyword>
<organism evidence="2">
    <name type="scientific">uncultured Desulfobacterium sp</name>
    <dbReference type="NCBI Taxonomy" id="201089"/>
    <lineage>
        <taxon>Bacteria</taxon>
        <taxon>Pseudomonadati</taxon>
        <taxon>Thermodesulfobacteriota</taxon>
        <taxon>Desulfobacteria</taxon>
        <taxon>Desulfobacterales</taxon>
        <taxon>Desulfobacteriaceae</taxon>
        <taxon>Desulfobacterium</taxon>
        <taxon>environmental samples</taxon>
    </lineage>
</organism>
<dbReference type="GO" id="GO:0005886">
    <property type="term" value="C:plasma membrane"/>
    <property type="evidence" value="ECO:0007669"/>
    <property type="project" value="UniProtKB-SubCell"/>
</dbReference>
<evidence type="ECO:0000256" key="1">
    <source>
        <dbReference type="SAM" id="Phobius"/>
    </source>
</evidence>
<sequence>MINLIRIAFYTIKDQMRQKSFYLLLAVAVLFILLIRSCYHGDYSVNGQKLDNVSVAWHASLLVFHVIAGGMFLMTSMLSMGVFSRDSDDGSLVMFLSRPVGRWQYVLGRILGIWLLSTAFMFVLHLTIFIIVFVNTGGMITGYLTASLLCSINLLFAIVLTCFLSLILPNFMSAIFTIIIIAISFISDGAYQAMHSTLVRMFVSGEGTVATWRIYYPKVYMVQNYASTLISNKQFEAMGETNLWLNMGLYTTALAAIMLLDFSRREI</sequence>